<gene>
    <name evidence="1" type="ORF">KDW_61400</name>
</gene>
<dbReference type="EMBL" id="BKZW01000005">
    <property type="protein sequence ID" value="GER91978.1"/>
    <property type="molecule type" value="Genomic_DNA"/>
</dbReference>
<keyword evidence="2" id="KW-1185">Reference proteome</keyword>
<dbReference type="Proteomes" id="UP000326912">
    <property type="component" value="Unassembled WGS sequence"/>
</dbReference>
<accession>A0A5J4KQK4</accession>
<protein>
    <submittedName>
        <fullName evidence="1">Uncharacterized protein</fullName>
    </submittedName>
</protein>
<organism evidence="1 2">
    <name type="scientific">Dictyobacter vulcani</name>
    <dbReference type="NCBI Taxonomy" id="2607529"/>
    <lineage>
        <taxon>Bacteria</taxon>
        <taxon>Bacillati</taxon>
        <taxon>Chloroflexota</taxon>
        <taxon>Ktedonobacteria</taxon>
        <taxon>Ktedonobacterales</taxon>
        <taxon>Dictyobacteraceae</taxon>
        <taxon>Dictyobacter</taxon>
    </lineage>
</organism>
<comment type="caution">
    <text evidence="1">The sequence shown here is derived from an EMBL/GenBank/DDBJ whole genome shotgun (WGS) entry which is preliminary data.</text>
</comment>
<proteinExistence type="predicted"/>
<evidence type="ECO:0000313" key="2">
    <source>
        <dbReference type="Proteomes" id="UP000326912"/>
    </source>
</evidence>
<dbReference type="AlphaFoldDB" id="A0A5J4KQK4"/>
<evidence type="ECO:0000313" key="1">
    <source>
        <dbReference type="EMBL" id="GER91978.1"/>
    </source>
</evidence>
<reference evidence="1 2" key="1">
    <citation type="submission" date="2019-10" db="EMBL/GenBank/DDBJ databases">
        <title>Dictyobacter vulcani sp. nov., within the class Ktedonobacteria, isolated from soil of volcanic Mt. Zao.</title>
        <authorList>
            <person name="Zheng Y."/>
            <person name="Wang C.M."/>
            <person name="Sakai Y."/>
            <person name="Abe K."/>
            <person name="Yokota A."/>
            <person name="Yabe S."/>
        </authorList>
    </citation>
    <scope>NUCLEOTIDE SEQUENCE [LARGE SCALE GENOMIC DNA]</scope>
    <source>
        <strain evidence="1 2">W12</strain>
    </source>
</reference>
<sequence>MDVSPEEVFFVFYLSILSQQARYGNLSVLFEAELSATRTVGLKLPSLSVRESGSTYMYSSTQFS</sequence>
<name>A0A5J4KQK4_9CHLR</name>